<dbReference type="AlphaFoldDB" id="A0A2N9HDX4"/>
<dbReference type="Pfam" id="PF00931">
    <property type="entry name" value="NB-ARC"/>
    <property type="match status" value="1"/>
</dbReference>
<dbReference type="Gene3D" id="1.10.8.430">
    <property type="entry name" value="Helical domain of apoptotic protease-activating factors"/>
    <property type="match status" value="1"/>
</dbReference>
<dbReference type="FunFam" id="1.10.8.430:FF:000003">
    <property type="entry name" value="Probable disease resistance protein At5g66910"/>
    <property type="match status" value="1"/>
</dbReference>
<proteinExistence type="predicted"/>
<keyword evidence="2" id="KW-0611">Plant defense</keyword>
<dbReference type="SUPFAM" id="SSF52540">
    <property type="entry name" value="P-loop containing nucleoside triphosphate hydrolases"/>
    <property type="match status" value="1"/>
</dbReference>
<dbReference type="Gene3D" id="3.40.50.300">
    <property type="entry name" value="P-loop containing nucleotide triphosphate hydrolases"/>
    <property type="match status" value="1"/>
</dbReference>
<dbReference type="EMBL" id="OIVN01003629">
    <property type="protein sequence ID" value="SPD12537.1"/>
    <property type="molecule type" value="Genomic_DNA"/>
</dbReference>
<dbReference type="FunFam" id="1.10.10.10:FF:000322">
    <property type="entry name" value="Probable disease resistance protein At1g63360"/>
    <property type="match status" value="1"/>
</dbReference>
<dbReference type="GO" id="GO:0043531">
    <property type="term" value="F:ADP binding"/>
    <property type="evidence" value="ECO:0007669"/>
    <property type="project" value="InterPro"/>
</dbReference>
<dbReference type="InterPro" id="IPR032675">
    <property type="entry name" value="LRR_dom_sf"/>
</dbReference>
<name>A0A2N9HDX4_FAGSY</name>
<dbReference type="Pfam" id="PF23559">
    <property type="entry name" value="WHD_DRP"/>
    <property type="match status" value="1"/>
</dbReference>
<dbReference type="GO" id="GO:0098542">
    <property type="term" value="P:defense response to other organism"/>
    <property type="evidence" value="ECO:0007669"/>
    <property type="project" value="TreeGrafter"/>
</dbReference>
<keyword evidence="1" id="KW-0677">Repeat</keyword>
<organism evidence="5">
    <name type="scientific">Fagus sylvatica</name>
    <name type="common">Beechnut</name>
    <dbReference type="NCBI Taxonomy" id="28930"/>
    <lineage>
        <taxon>Eukaryota</taxon>
        <taxon>Viridiplantae</taxon>
        <taxon>Streptophyta</taxon>
        <taxon>Embryophyta</taxon>
        <taxon>Tracheophyta</taxon>
        <taxon>Spermatophyta</taxon>
        <taxon>Magnoliopsida</taxon>
        <taxon>eudicotyledons</taxon>
        <taxon>Gunneridae</taxon>
        <taxon>Pentapetalae</taxon>
        <taxon>rosids</taxon>
        <taxon>fabids</taxon>
        <taxon>Fagales</taxon>
        <taxon>Fagaceae</taxon>
        <taxon>Fagus</taxon>
    </lineage>
</organism>
<dbReference type="PANTHER" id="PTHR23155">
    <property type="entry name" value="DISEASE RESISTANCE PROTEIN RP"/>
    <property type="match status" value="1"/>
</dbReference>
<dbReference type="SUPFAM" id="SSF52058">
    <property type="entry name" value="L domain-like"/>
    <property type="match status" value="1"/>
</dbReference>
<sequence length="648" mass="75577">MAESVVSGVVSRLGDLLLQEANLLVRYARQDESELLHPGSGGGIKKVLKRYACILDEGTTVHKRKAIELTLLPYVVWVVWERPLLLRWFITTTKSSSTLNCRAWVFISQQCQRRNVWEGILFSLLSPSKEERDEIRKLRDDEIVEKLLQVQKEKKCLVILDDIWNTEHWDILYPRGFLHNLQFLNDQKSWELLEKIAISWREDSIIKTNMESLGNEMLKYCGGLPLAITVLGGLLAAKHTREEWEDVHRHVKSYLNVQEGLQFNKDKVLALSYNELPCHLKPCFLYLGHFPEDFEISTKELVQMWMAEGFIQKIQHERGREDTMEDVGERYLQELVQRCMVLVGKISSLGRIKTCRIHDLMRDFCISKAQAENFLQITNIRSMEESEAHIGKIRRLAINVESDDDYLNVKGIKFNEHPYLRSLLYFGPLDFPFKESRFKKFKLLRVLNLENFQNYLMKLPKDIGCLIHLRFLSLKGSDVNKRAIIHRQLEVFADTRFAKLPEVHQFSANLAKLTLKYTYLEEDPMATLEKLPNLKILRLLFRAFEGKNMVCSERGFPQLQSLVLSDLYDLEEWRVEEGAMPSLCRLQIESCPSLRRIPDGLRFVTTLQELEIKDMPKTFKDRVDKGGEDFCKVQHVPSLVFQHCDGRN</sequence>
<reference evidence="5" key="1">
    <citation type="submission" date="2018-02" db="EMBL/GenBank/DDBJ databases">
        <authorList>
            <person name="Cohen D.B."/>
            <person name="Kent A.D."/>
        </authorList>
    </citation>
    <scope>NUCLEOTIDE SEQUENCE</scope>
</reference>
<dbReference type="InterPro" id="IPR042197">
    <property type="entry name" value="Apaf_helical"/>
</dbReference>
<dbReference type="InterPro" id="IPR044974">
    <property type="entry name" value="Disease_R_plants"/>
</dbReference>
<evidence type="ECO:0000256" key="1">
    <source>
        <dbReference type="ARBA" id="ARBA00022737"/>
    </source>
</evidence>
<dbReference type="PANTHER" id="PTHR23155:SF1185">
    <property type="entry name" value="DISEASE RESISTANCE RPP8-LIKE PROTEIN 3-RELATED"/>
    <property type="match status" value="1"/>
</dbReference>
<evidence type="ECO:0000259" key="4">
    <source>
        <dbReference type="Pfam" id="PF23559"/>
    </source>
</evidence>
<evidence type="ECO:0008006" key="6">
    <source>
        <dbReference type="Google" id="ProtNLM"/>
    </source>
</evidence>
<gene>
    <name evidence="5" type="ORF">FSB_LOCUS40419</name>
</gene>
<dbReference type="PRINTS" id="PR00364">
    <property type="entry name" value="DISEASERSIST"/>
</dbReference>
<dbReference type="Gene3D" id="3.80.10.10">
    <property type="entry name" value="Ribonuclease Inhibitor"/>
    <property type="match status" value="1"/>
</dbReference>
<feature type="domain" description="NB-ARC" evidence="3">
    <location>
        <begin position="98"/>
        <end position="171"/>
    </location>
</feature>
<evidence type="ECO:0000313" key="5">
    <source>
        <dbReference type="EMBL" id="SPD12537.1"/>
    </source>
</evidence>
<accession>A0A2N9HDX4</accession>
<feature type="domain" description="Disease resistance protein winged helix" evidence="4">
    <location>
        <begin position="290"/>
        <end position="364"/>
    </location>
</feature>
<dbReference type="InterPro" id="IPR027417">
    <property type="entry name" value="P-loop_NTPase"/>
</dbReference>
<dbReference type="InterPro" id="IPR002182">
    <property type="entry name" value="NB-ARC"/>
</dbReference>
<dbReference type="InterPro" id="IPR036388">
    <property type="entry name" value="WH-like_DNA-bd_sf"/>
</dbReference>
<evidence type="ECO:0000256" key="2">
    <source>
        <dbReference type="ARBA" id="ARBA00022821"/>
    </source>
</evidence>
<dbReference type="Gene3D" id="1.10.10.10">
    <property type="entry name" value="Winged helix-like DNA-binding domain superfamily/Winged helix DNA-binding domain"/>
    <property type="match status" value="1"/>
</dbReference>
<protein>
    <recommendedName>
        <fullName evidence="6">NB-ARC domain-containing protein</fullName>
    </recommendedName>
</protein>
<dbReference type="InterPro" id="IPR058922">
    <property type="entry name" value="WHD_DRP"/>
</dbReference>
<evidence type="ECO:0000259" key="3">
    <source>
        <dbReference type="Pfam" id="PF00931"/>
    </source>
</evidence>